<dbReference type="PROSITE" id="PS00571">
    <property type="entry name" value="AMIDASES"/>
    <property type="match status" value="1"/>
</dbReference>
<feature type="binding site" evidence="6">
    <location>
        <begin position="247"/>
        <end position="250"/>
    </location>
    <ligand>
        <name>substrate</name>
    </ligand>
</feature>
<feature type="domain" description="Amidase" evidence="8">
    <location>
        <begin position="97"/>
        <end position="547"/>
    </location>
</feature>
<comment type="similarity">
    <text evidence="2">Belongs to the amidase family.</text>
</comment>
<comment type="caution">
    <text evidence="9">The sequence shown here is derived from an EMBL/GenBank/DDBJ whole genome shotgun (WGS) entry which is preliminary data.</text>
</comment>
<keyword evidence="10" id="KW-1185">Reference proteome</keyword>
<name>A0A8K0S0D9_9HYPO</name>
<evidence type="ECO:0000256" key="2">
    <source>
        <dbReference type="ARBA" id="ARBA00009199"/>
    </source>
</evidence>
<feature type="region of interest" description="Disordered" evidence="7">
    <location>
        <begin position="1"/>
        <end position="22"/>
    </location>
</feature>
<evidence type="ECO:0000256" key="6">
    <source>
        <dbReference type="PIRSR" id="PIRSR001221-2"/>
    </source>
</evidence>
<organism evidence="9 10">
    <name type="scientific">Fusarium tricinctum</name>
    <dbReference type="NCBI Taxonomy" id="61284"/>
    <lineage>
        <taxon>Eukaryota</taxon>
        <taxon>Fungi</taxon>
        <taxon>Dikarya</taxon>
        <taxon>Ascomycota</taxon>
        <taxon>Pezizomycotina</taxon>
        <taxon>Sordariomycetes</taxon>
        <taxon>Hypocreomycetidae</taxon>
        <taxon>Hypocreales</taxon>
        <taxon>Nectriaceae</taxon>
        <taxon>Fusarium</taxon>
        <taxon>Fusarium tricinctum species complex</taxon>
    </lineage>
</organism>
<dbReference type="PIRSF" id="PIRSF001221">
    <property type="entry name" value="Amidase_fungi"/>
    <property type="match status" value="1"/>
</dbReference>
<keyword evidence="4" id="KW-0378">Hydrolase</keyword>
<dbReference type="Proteomes" id="UP000813427">
    <property type="component" value="Unassembled WGS sequence"/>
</dbReference>
<evidence type="ECO:0000256" key="3">
    <source>
        <dbReference type="ARBA" id="ARBA00012922"/>
    </source>
</evidence>
<dbReference type="GO" id="GO:0004040">
    <property type="term" value="F:amidase activity"/>
    <property type="evidence" value="ECO:0007669"/>
    <property type="project" value="UniProtKB-EC"/>
</dbReference>
<dbReference type="InterPro" id="IPR036928">
    <property type="entry name" value="AS_sf"/>
</dbReference>
<evidence type="ECO:0000256" key="1">
    <source>
        <dbReference type="ARBA" id="ARBA00001311"/>
    </source>
</evidence>
<sequence length="560" mass="60318">MHISTADSLHPTSGWESRAAEKRTKAAERIPAAWRLPSHILDELKLPLESSKNDVISLDIPRKSAILSEMELEITESFTTGELIKKLANGSFTAVQVLIAFSKRAAIAQQLTNCLTETFFDQAELRARHLDELRENGQLAGPLHGLPISLKDSFQIPGIQATIGLIAYLDDVSNTSSPLVEILLSLGAVPFVKTNVPQTMMTADSHNNIFGRVLNPRNTALGAGGSSGGEGALIAFRGAPIGVGTDIAGSVRIPALCCGTYGFKPTAGRIPYGGQKGCSNPGLKFILACAGPLSNDMESIETFTRLVIDRRPARLDSTATDVPWRERLNLTGRKLTIGVLAEDPTYPLHPPVRNTVSQAVAKLRASGHIIVELSAEECRIAELSEIAWGFFGLDDTAARLVAEAGEPPIPSRDRIASAFKHVAVTHLPDISKLSPLERLAFLNVKRTAALEGWRRVWERHGLDAVVGPAAQNTAVKHDGFTTVPYTVFLNVLNYPACVIPLESASSTLDAKFEVNGHQAGPTYDPELMEGAPCSVQVFTSSMRDEECIAISSIVDKALKE</sequence>
<protein>
    <recommendedName>
        <fullName evidence="3">amidase</fullName>
        <ecNumber evidence="3">3.5.1.4</ecNumber>
    </recommendedName>
</protein>
<dbReference type="InterPro" id="IPR023631">
    <property type="entry name" value="Amidase_dom"/>
</dbReference>
<feature type="binding site" evidence="6">
    <location>
        <position position="226"/>
    </location>
    <ligand>
        <name>substrate</name>
    </ligand>
</feature>
<gene>
    <name evidence="9" type="ORF">BKA59DRAFT_528674</name>
</gene>
<dbReference type="Pfam" id="PF01425">
    <property type="entry name" value="Amidase"/>
    <property type="match status" value="1"/>
</dbReference>
<evidence type="ECO:0000256" key="7">
    <source>
        <dbReference type="SAM" id="MobiDB-lite"/>
    </source>
</evidence>
<feature type="active site" description="Charge relay system" evidence="5">
    <location>
        <position position="151"/>
    </location>
</feature>
<reference evidence="9" key="1">
    <citation type="journal article" date="2021" name="Nat. Commun.">
        <title>Genetic determinants of endophytism in the Arabidopsis root mycobiome.</title>
        <authorList>
            <person name="Mesny F."/>
            <person name="Miyauchi S."/>
            <person name="Thiergart T."/>
            <person name="Pickel B."/>
            <person name="Atanasova L."/>
            <person name="Karlsson M."/>
            <person name="Huettel B."/>
            <person name="Barry K.W."/>
            <person name="Haridas S."/>
            <person name="Chen C."/>
            <person name="Bauer D."/>
            <person name="Andreopoulos W."/>
            <person name="Pangilinan J."/>
            <person name="LaButti K."/>
            <person name="Riley R."/>
            <person name="Lipzen A."/>
            <person name="Clum A."/>
            <person name="Drula E."/>
            <person name="Henrissat B."/>
            <person name="Kohler A."/>
            <person name="Grigoriev I.V."/>
            <person name="Martin F.M."/>
            <person name="Hacquard S."/>
        </authorList>
    </citation>
    <scope>NUCLEOTIDE SEQUENCE</scope>
    <source>
        <strain evidence="9">MPI-SDFR-AT-0068</strain>
    </source>
</reference>
<dbReference type="InterPro" id="IPR020556">
    <property type="entry name" value="Amidase_CS"/>
</dbReference>
<feature type="active site" description="Charge relay system" evidence="5">
    <location>
        <position position="226"/>
    </location>
</feature>
<feature type="binding site" evidence="6">
    <location>
        <position position="200"/>
    </location>
    <ligand>
        <name>substrate</name>
    </ligand>
</feature>
<comment type="catalytic activity">
    <reaction evidence="1">
        <text>a monocarboxylic acid amide + H2O = a monocarboxylate + NH4(+)</text>
        <dbReference type="Rhea" id="RHEA:12020"/>
        <dbReference type="ChEBI" id="CHEBI:15377"/>
        <dbReference type="ChEBI" id="CHEBI:28938"/>
        <dbReference type="ChEBI" id="CHEBI:35757"/>
        <dbReference type="ChEBI" id="CHEBI:83628"/>
        <dbReference type="EC" id="3.5.1.4"/>
    </reaction>
</comment>
<dbReference type="OrthoDB" id="6428749at2759"/>
<feature type="active site" description="Acyl-ester intermediate" evidence="5">
    <location>
        <position position="250"/>
    </location>
</feature>
<dbReference type="AlphaFoldDB" id="A0A8K0S0D9"/>
<dbReference type="EMBL" id="JAGPXF010000004">
    <property type="protein sequence ID" value="KAH7246700.1"/>
    <property type="molecule type" value="Genomic_DNA"/>
</dbReference>
<feature type="compositionally biased region" description="Polar residues" evidence="7">
    <location>
        <begin position="1"/>
        <end position="15"/>
    </location>
</feature>
<dbReference type="PANTHER" id="PTHR46072">
    <property type="entry name" value="AMIDASE-RELATED-RELATED"/>
    <property type="match status" value="1"/>
</dbReference>
<dbReference type="Gene3D" id="3.90.1300.10">
    <property type="entry name" value="Amidase signature (AS) domain"/>
    <property type="match status" value="1"/>
</dbReference>
<dbReference type="SUPFAM" id="SSF75304">
    <property type="entry name" value="Amidase signature (AS) enzymes"/>
    <property type="match status" value="1"/>
</dbReference>
<dbReference type="EC" id="3.5.1.4" evidence="3"/>
<evidence type="ECO:0000313" key="9">
    <source>
        <dbReference type="EMBL" id="KAH7246700.1"/>
    </source>
</evidence>
<accession>A0A8K0S0D9</accession>
<proteinExistence type="inferred from homology"/>
<evidence type="ECO:0000259" key="8">
    <source>
        <dbReference type="Pfam" id="PF01425"/>
    </source>
</evidence>
<evidence type="ECO:0000256" key="4">
    <source>
        <dbReference type="ARBA" id="ARBA00022801"/>
    </source>
</evidence>
<dbReference type="PANTHER" id="PTHR46072:SF3">
    <property type="entry name" value="AMIDASE"/>
    <property type="match status" value="1"/>
</dbReference>
<evidence type="ECO:0000313" key="10">
    <source>
        <dbReference type="Proteomes" id="UP000813427"/>
    </source>
</evidence>
<evidence type="ECO:0000256" key="5">
    <source>
        <dbReference type="PIRSR" id="PIRSR001221-1"/>
    </source>
</evidence>